<protein>
    <submittedName>
        <fullName evidence="1">Uncharacterized protein</fullName>
    </submittedName>
</protein>
<sequence length="596" mass="66861">MTSAKLFMSTDRSMTDGTKEQGDLTYDVRRALALIDNRAFSEADAALLSTRMRERYAHAINTISADANCLKNAHKNTMIAISPFLLHCYNDMAGDVPSLIRGAFSLEFGEDLPDNGPLVALNTPEEACKVRDEVLRALASLTRLHNEHAISRVRKIVYILTEGPALSMNVELKTGEDLVPAFHTLLQGTVWACLMQGGANPDLEDRMHKKIREQFKPVDKCFWFLCKKFFFTRNVVEKDGETDTLFDEMDSYTHYLYAGRVYRARQVPEDTPPTKFMRMDLPLTCTLYNFHNDHVAVTPKGMWLWRNRHPMSPPVARTDRGLTLKAVFSACPKVAEYEASLPAWGKDRLATRLWIGPHGLYLLTPVGMIVAGDPKWFIGKAPGPELFQTVPLPKGFAPDHLLDEERCVIISMGNRQMITGRNGCFQLGLGHCEEVTAFAPLPFRVDKIMASSPNFNVYLSDHELLFAGRVPWAVAESGLLPGFGRDQICPAATLLEVKERVKGFYCDMKETCVWVTEGKTHFVRESDSRFSSFDVPVEATHFCPYEDDFNGLRDAAGTWFAVVDSADGDVIMEVWDEPGIVDDEVTAIMPADVDPR</sequence>
<accession>A0A8J6E3P0</accession>
<comment type="caution">
    <text evidence="1">The sequence shown here is derived from an EMBL/GenBank/DDBJ whole genome shotgun (WGS) entry which is preliminary data.</text>
</comment>
<name>A0A8J6E3P0_9EUKA</name>
<organism evidence="1 2">
    <name type="scientific">Carpediemonas membranifera</name>
    <dbReference type="NCBI Taxonomy" id="201153"/>
    <lineage>
        <taxon>Eukaryota</taxon>
        <taxon>Metamonada</taxon>
        <taxon>Carpediemonas-like organisms</taxon>
        <taxon>Carpediemonas</taxon>
    </lineage>
</organism>
<reference evidence="1" key="1">
    <citation type="submission" date="2021-05" db="EMBL/GenBank/DDBJ databases">
        <title>A free-living protist that lacks canonical eukaryotic 1 DNA replication and segregation systems.</title>
        <authorList>
            <person name="Salas-Leiva D.E."/>
            <person name="Tromer E.C."/>
            <person name="Curtis B.A."/>
            <person name="Jerlstrom-Hultqvist J."/>
            <person name="Kolisko M."/>
            <person name="Yi Z."/>
            <person name="Salas-Leiva J.S."/>
            <person name="Gallot-Lavallee L."/>
            <person name="Kops G.J.P.L."/>
            <person name="Archibald J.M."/>
            <person name="Simpson A.G.B."/>
            <person name="Roger A.J."/>
        </authorList>
    </citation>
    <scope>NUCLEOTIDE SEQUENCE</scope>
    <source>
        <strain evidence="1">BICM</strain>
    </source>
</reference>
<evidence type="ECO:0000313" key="2">
    <source>
        <dbReference type="Proteomes" id="UP000717585"/>
    </source>
</evidence>
<proteinExistence type="predicted"/>
<dbReference type="Proteomes" id="UP000717585">
    <property type="component" value="Unassembled WGS sequence"/>
</dbReference>
<keyword evidence="2" id="KW-1185">Reference proteome</keyword>
<gene>
    <name evidence="1" type="ORF">J8273_2540</name>
</gene>
<dbReference type="AlphaFoldDB" id="A0A8J6E3P0"/>
<dbReference type="EMBL" id="JAHDYR010000007">
    <property type="protein sequence ID" value="KAG9396188.1"/>
    <property type="molecule type" value="Genomic_DNA"/>
</dbReference>
<evidence type="ECO:0000313" key="1">
    <source>
        <dbReference type="EMBL" id="KAG9396188.1"/>
    </source>
</evidence>